<keyword evidence="8" id="KW-0256">Endoplasmic reticulum</keyword>
<evidence type="ECO:0000256" key="5">
    <source>
        <dbReference type="ARBA" id="ARBA00012596"/>
    </source>
</evidence>
<reference evidence="13 14" key="1">
    <citation type="submission" date="2019-04" db="EMBL/GenBank/DDBJ databases">
        <title>Friends and foes A comparative genomics study of 23 Aspergillus species from section Flavi.</title>
        <authorList>
            <consortium name="DOE Joint Genome Institute"/>
            <person name="Kjaerbolling I."/>
            <person name="Vesth T."/>
            <person name="Frisvad J.C."/>
            <person name="Nybo J.L."/>
            <person name="Theobald S."/>
            <person name="Kildgaard S."/>
            <person name="Isbrandt T."/>
            <person name="Kuo A."/>
            <person name="Sato A."/>
            <person name="Lyhne E.K."/>
            <person name="Kogle M.E."/>
            <person name="Wiebenga A."/>
            <person name="Kun R.S."/>
            <person name="Lubbers R.J."/>
            <person name="Makela M.R."/>
            <person name="Barry K."/>
            <person name="Chovatia M."/>
            <person name="Clum A."/>
            <person name="Daum C."/>
            <person name="Haridas S."/>
            <person name="He G."/>
            <person name="LaButti K."/>
            <person name="Lipzen A."/>
            <person name="Mondo S."/>
            <person name="Riley R."/>
            <person name="Salamov A."/>
            <person name="Simmons B.A."/>
            <person name="Magnuson J.K."/>
            <person name="Henrissat B."/>
            <person name="Mortensen U.H."/>
            <person name="Larsen T.O."/>
            <person name="Devries R.P."/>
            <person name="Grigoriev I.V."/>
            <person name="Machida M."/>
            <person name="Baker S.E."/>
            <person name="Andersen M.R."/>
        </authorList>
    </citation>
    <scope>NUCLEOTIDE SEQUENCE [LARGE SCALE GENOMIC DNA]</scope>
    <source>
        <strain evidence="13 14">IBT 18842</strain>
    </source>
</reference>
<evidence type="ECO:0000256" key="6">
    <source>
        <dbReference type="ARBA" id="ARBA00022679"/>
    </source>
</evidence>
<gene>
    <name evidence="13" type="ORF">BDV25DRAFT_163875</name>
</gene>
<evidence type="ECO:0000256" key="7">
    <source>
        <dbReference type="ARBA" id="ARBA00022692"/>
    </source>
</evidence>
<dbReference type="GO" id="GO:0045547">
    <property type="term" value="F:ditrans,polycis-polyprenyl diphosphate synthase [(2E,6E)-farnesyl diphosphate specific] activity"/>
    <property type="evidence" value="ECO:0007669"/>
    <property type="project" value="UniProtKB-EC"/>
</dbReference>
<dbReference type="GO" id="GO:0005789">
    <property type="term" value="C:endoplasmic reticulum membrane"/>
    <property type="evidence" value="ECO:0007669"/>
    <property type="project" value="UniProtKB-SubCell"/>
</dbReference>
<evidence type="ECO:0000256" key="8">
    <source>
        <dbReference type="ARBA" id="ARBA00022824"/>
    </source>
</evidence>
<comment type="cofactor">
    <cofactor evidence="1">
        <name>Mg(2+)</name>
        <dbReference type="ChEBI" id="CHEBI:18420"/>
    </cofactor>
</comment>
<evidence type="ECO:0000256" key="9">
    <source>
        <dbReference type="ARBA" id="ARBA00022842"/>
    </source>
</evidence>
<keyword evidence="14" id="KW-1185">Reference proteome</keyword>
<dbReference type="EC" id="2.5.1.87" evidence="5"/>
<evidence type="ECO:0000313" key="13">
    <source>
        <dbReference type="EMBL" id="KAE8145787.1"/>
    </source>
</evidence>
<keyword evidence="10" id="KW-1133">Transmembrane helix</keyword>
<dbReference type="InterPro" id="IPR038887">
    <property type="entry name" value="Nus1/NgBR"/>
</dbReference>
<accession>A0A5N6THJ2</accession>
<dbReference type="PANTHER" id="PTHR21528:SF0">
    <property type="entry name" value="DEHYDRODOLICHYL DIPHOSPHATE SYNTHASE COMPLEX SUBUNIT NUS1"/>
    <property type="match status" value="1"/>
</dbReference>
<evidence type="ECO:0000256" key="3">
    <source>
        <dbReference type="ARBA" id="ARBA00004922"/>
    </source>
</evidence>
<protein>
    <recommendedName>
        <fullName evidence="5">ditrans,polycis-polyprenyl diphosphate synthase [(2E,6E)-farnesyldiphosphate specific]</fullName>
        <ecNumber evidence="5">2.5.1.87</ecNumber>
    </recommendedName>
</protein>
<dbReference type="OrthoDB" id="19639at2759"/>
<evidence type="ECO:0000256" key="4">
    <source>
        <dbReference type="ARBA" id="ARBA00005432"/>
    </source>
</evidence>
<dbReference type="AlphaFoldDB" id="A0A5N6THJ2"/>
<comment type="catalytic activity">
    <reaction evidence="12">
        <text>n isopentenyl diphosphate + (2E,6E)-farnesyl diphosphate = a di-trans,poly-cis-polyprenyl diphosphate + n diphosphate</text>
        <dbReference type="Rhea" id="RHEA:53008"/>
        <dbReference type="Rhea" id="RHEA-COMP:19494"/>
        <dbReference type="ChEBI" id="CHEBI:33019"/>
        <dbReference type="ChEBI" id="CHEBI:128769"/>
        <dbReference type="ChEBI" id="CHEBI:136960"/>
        <dbReference type="ChEBI" id="CHEBI:175763"/>
        <dbReference type="EC" id="2.5.1.87"/>
    </reaction>
</comment>
<comment type="pathway">
    <text evidence="3">Protein modification; protein glycosylation.</text>
</comment>
<dbReference type="Gene3D" id="3.40.1180.10">
    <property type="entry name" value="Decaprenyl diphosphate synthase-like"/>
    <property type="match status" value="1"/>
</dbReference>
<keyword evidence="9" id="KW-0460">Magnesium</keyword>
<dbReference type="Proteomes" id="UP000325780">
    <property type="component" value="Unassembled WGS sequence"/>
</dbReference>
<dbReference type="PANTHER" id="PTHR21528">
    <property type="entry name" value="DEHYDRODOLICHYL DIPHOSPHATE SYNTHASE COMPLEX SUBUNIT NUS1"/>
    <property type="match status" value="1"/>
</dbReference>
<dbReference type="InterPro" id="IPR036424">
    <property type="entry name" value="UPP_synth-like_sf"/>
</dbReference>
<dbReference type="GO" id="GO:1904423">
    <property type="term" value="C:dehydrodolichyl diphosphate synthase complex"/>
    <property type="evidence" value="ECO:0007669"/>
    <property type="project" value="InterPro"/>
</dbReference>
<evidence type="ECO:0000256" key="12">
    <source>
        <dbReference type="ARBA" id="ARBA00047353"/>
    </source>
</evidence>
<dbReference type="EMBL" id="ML742313">
    <property type="protein sequence ID" value="KAE8145787.1"/>
    <property type="molecule type" value="Genomic_DNA"/>
</dbReference>
<keyword evidence="7" id="KW-0812">Transmembrane</keyword>
<keyword evidence="6" id="KW-0808">Transferase</keyword>
<comment type="similarity">
    <text evidence="4">Belongs to the UPP synthase family.</text>
</comment>
<evidence type="ECO:0000256" key="2">
    <source>
        <dbReference type="ARBA" id="ARBA00004586"/>
    </source>
</evidence>
<evidence type="ECO:0000313" key="14">
    <source>
        <dbReference type="Proteomes" id="UP000325780"/>
    </source>
</evidence>
<comment type="subcellular location">
    <subcellularLocation>
        <location evidence="2">Endoplasmic reticulum membrane</location>
    </subcellularLocation>
</comment>
<evidence type="ECO:0000256" key="11">
    <source>
        <dbReference type="ARBA" id="ARBA00023136"/>
    </source>
</evidence>
<organism evidence="13 14">
    <name type="scientific">Aspergillus avenaceus</name>
    <dbReference type="NCBI Taxonomy" id="36643"/>
    <lineage>
        <taxon>Eukaryota</taxon>
        <taxon>Fungi</taxon>
        <taxon>Dikarya</taxon>
        <taxon>Ascomycota</taxon>
        <taxon>Pezizomycotina</taxon>
        <taxon>Eurotiomycetes</taxon>
        <taxon>Eurotiomycetidae</taxon>
        <taxon>Eurotiales</taxon>
        <taxon>Aspergillaceae</taxon>
        <taxon>Aspergillus</taxon>
        <taxon>Aspergillus subgen. Circumdati</taxon>
    </lineage>
</organism>
<keyword evidence="11" id="KW-0472">Membrane</keyword>
<evidence type="ECO:0000256" key="1">
    <source>
        <dbReference type="ARBA" id="ARBA00001946"/>
    </source>
</evidence>
<name>A0A5N6THJ2_ASPAV</name>
<proteinExistence type="inferred from homology"/>
<dbReference type="SUPFAM" id="SSF64005">
    <property type="entry name" value="Undecaprenyl diphosphate synthase"/>
    <property type="match status" value="1"/>
</dbReference>
<dbReference type="UniPathway" id="UPA00378"/>
<evidence type="ECO:0000256" key="10">
    <source>
        <dbReference type="ARBA" id="ARBA00022989"/>
    </source>
</evidence>
<sequence>MVSQRDRELFRDDIRARGTKLSAADRENLLKPYLPDPSELPRRPPQRRKKTIARKTPIRTFLKSQLHQLIYTLIHIFFGIAVRLVQSFHAIVDRIFAIVYYHHRTPELIRKDVKNLDRLPEHLSVILSLRKEEDALAVLMDEVAELAAWSVSAGIPVLSVYEKSGVLKSCIPTLHRVITTKLSTYYGGASQQPELQLFAPHHPVYQPHGETSFEKSNTDSLTMLLLSATDGRETFVDLTKTLTEMSQNGKLSPDDITLELVDAEISEITTQPSQGITTRATNSRPGHDAVVSVKPEPDLLLVFKPFLKLDGYPPWHIRLTEMYCTGYKTNSVTGYGEFVEYQGFLRGLWHYAGAQMRFGR</sequence>